<dbReference type="AlphaFoldDB" id="A0A1L0B112"/>
<dbReference type="Proteomes" id="UP000183365">
    <property type="component" value="Unassembled WGS sequence"/>
</dbReference>
<name>A0A1L0B112_9ASCO</name>
<sequence length="345" mass="40483">MSSSDTIQGFYDSNLNLDELLDDGSLYNIDFVIINVIDIIKGIISTDNTHNLQLIIDKLILLNKFNQNFLFANEKLLSIFIHLKFNFQIFSIVLKIFYREFQLLNTNAQYLISFKLSQPLLQVVFNMANYQILTECKEYTLLVNQMLSLSENHQFITNNFLITLCNVMKNDLNSEYTDNLIHLLLIINDIYCINLSSENPIPYLIDSNIINKVIMKFNRFEVIDDKILCLKMLNHLVCNNCLHIYLNDLLVFKDLLERDLIEVDRSQYEYRIIVLKVLYRILEYLKANGHKKLATTTIKNLNSIQLGEFSDFDNNKERLDIFKKLISDINKLDDRPAVPSRRKKV</sequence>
<dbReference type="OrthoDB" id="3972743at2759"/>
<reference evidence="3" key="1">
    <citation type="submission" date="2016-11" db="EMBL/GenBank/DDBJ databases">
        <authorList>
            <person name="Guldener U."/>
        </authorList>
    </citation>
    <scope>NUCLEOTIDE SEQUENCE [LARGE SCALE GENOMIC DNA]</scope>
</reference>
<gene>
    <name evidence="2" type="ORF">HGUI_00859</name>
</gene>
<accession>A0A1L0B112</accession>
<dbReference type="InterPro" id="IPR018556">
    <property type="entry name" value="SPIN90/Ldb17_LRD"/>
</dbReference>
<dbReference type="EMBL" id="FQNF01000010">
    <property type="protein sequence ID" value="SGZ38659.1"/>
    <property type="molecule type" value="Genomic_DNA"/>
</dbReference>
<dbReference type="Pfam" id="PF09431">
    <property type="entry name" value="SPIN90_LRD"/>
    <property type="match status" value="1"/>
</dbReference>
<evidence type="ECO:0000313" key="3">
    <source>
        <dbReference type="Proteomes" id="UP000183365"/>
    </source>
</evidence>
<evidence type="ECO:0000259" key="1">
    <source>
        <dbReference type="Pfam" id="PF09431"/>
    </source>
</evidence>
<proteinExistence type="predicted"/>
<organism evidence="2 3">
    <name type="scientific">Hanseniaspora guilliermondii</name>
    <dbReference type="NCBI Taxonomy" id="56406"/>
    <lineage>
        <taxon>Eukaryota</taxon>
        <taxon>Fungi</taxon>
        <taxon>Dikarya</taxon>
        <taxon>Ascomycota</taxon>
        <taxon>Saccharomycotina</taxon>
        <taxon>Saccharomycetes</taxon>
        <taxon>Saccharomycodales</taxon>
        <taxon>Saccharomycodaceae</taxon>
        <taxon>Hanseniaspora</taxon>
    </lineage>
</organism>
<evidence type="ECO:0000313" key="2">
    <source>
        <dbReference type="EMBL" id="SGZ38659.1"/>
    </source>
</evidence>
<feature type="domain" description="SPIN90/Ldb17 leucine-rich" evidence="1">
    <location>
        <begin position="174"/>
        <end position="286"/>
    </location>
</feature>
<dbReference type="VEuPathDB" id="FungiDB:HGUI_00859"/>
<keyword evidence="3" id="KW-1185">Reference proteome</keyword>
<protein>
    <recommendedName>
        <fullName evidence="1">SPIN90/Ldb17 leucine-rich domain-containing protein</fullName>
    </recommendedName>
</protein>